<dbReference type="InterPro" id="IPR002745">
    <property type="entry name" value="Ptrans_KptA/Tpt1"/>
</dbReference>
<dbReference type="InterPro" id="IPR042080">
    <property type="entry name" value="RNA_2'-PTrans_N"/>
</dbReference>
<dbReference type="SUPFAM" id="SSF56399">
    <property type="entry name" value="ADP-ribosylation"/>
    <property type="match status" value="1"/>
</dbReference>
<evidence type="ECO:0000256" key="4">
    <source>
        <dbReference type="ARBA" id="ARBA00025212"/>
    </source>
</evidence>
<comment type="function">
    <text evidence="4">Removes the 2'-phosphate from RNA via an intermediate in which the phosphate is ADP-ribosylated by NAD followed by a presumed transesterification to release the RNA and generate ADP-ribose 1''-2''-cyclic phosphate (APPR&gt;P). May function as an ADP-ribosylase.</text>
</comment>
<dbReference type="Gene3D" id="3.20.170.30">
    <property type="match status" value="1"/>
</dbReference>
<reference evidence="5" key="1">
    <citation type="journal article" date="2021" name="Proc. Natl. Acad. Sci. U.S.A.">
        <title>A Catalog of Tens of Thousands of Viruses from Human Metagenomes Reveals Hidden Associations with Chronic Diseases.</title>
        <authorList>
            <person name="Tisza M.J."/>
            <person name="Buck C.B."/>
        </authorList>
    </citation>
    <scope>NUCLEOTIDE SEQUENCE</scope>
    <source>
        <strain evidence="5">CtNQV2</strain>
    </source>
</reference>
<proteinExistence type="inferred from homology"/>
<dbReference type="Gene3D" id="1.10.10.970">
    <property type="entry name" value="RNA 2'-phosphotransferase, Tpt1/KptA family, N-terminal domain"/>
    <property type="match status" value="1"/>
</dbReference>
<organism evidence="5">
    <name type="scientific">Myoviridae sp. ctNQV2</name>
    <dbReference type="NCBI Taxonomy" id="2827683"/>
    <lineage>
        <taxon>Viruses</taxon>
        <taxon>Duplodnaviria</taxon>
        <taxon>Heunggongvirae</taxon>
        <taxon>Uroviricota</taxon>
        <taxon>Caudoviricetes</taxon>
    </lineage>
</organism>
<comment type="similarity">
    <text evidence="1">Belongs to the KptA/TPT1 family.</text>
</comment>
<protein>
    <submittedName>
        <fullName evidence="5">RNA 2'-phosphotransferase</fullName>
    </submittedName>
</protein>
<dbReference type="GO" id="GO:0003950">
    <property type="term" value="F:NAD+ poly-ADP-ribosyltransferase activity"/>
    <property type="evidence" value="ECO:0007669"/>
    <property type="project" value="InterPro"/>
</dbReference>
<dbReference type="InterPro" id="IPR042081">
    <property type="entry name" value="RNA_2'-PTrans_C"/>
</dbReference>
<sequence>MGHSTIITRGKELAFLLRHDKEYKFDKHGWREVSDLIKNHHYTMDELNEIVETNDKKRYEFSDDKKKIRARQGHSIAVDVELKETTPPDVLYHGTATRFISSINKHGILKGTRQHVHLSETISIAKNVGKRHGNPCVFEIDSKQMFDDGCKFYLSNNGVWLTDFVDKKYFLKCIF</sequence>
<evidence type="ECO:0000256" key="3">
    <source>
        <dbReference type="ARBA" id="ARBA00023027"/>
    </source>
</evidence>
<accession>A0A8S5RYQ3</accession>
<keyword evidence="2" id="KW-0808">Transferase</keyword>
<dbReference type="InterPro" id="IPR022928">
    <property type="entry name" value="RNA_2'-PTrans_KptA"/>
</dbReference>
<evidence type="ECO:0000313" key="5">
    <source>
        <dbReference type="EMBL" id="DAF43643.1"/>
    </source>
</evidence>
<name>A0A8S5RYQ3_9CAUD</name>
<evidence type="ECO:0000256" key="1">
    <source>
        <dbReference type="ARBA" id="ARBA00009836"/>
    </source>
</evidence>
<dbReference type="PANTHER" id="PTHR12684:SF2">
    <property type="entry name" value="TRNA 2'-PHOSPHOTRANSFERASE 1"/>
    <property type="match status" value="1"/>
</dbReference>
<dbReference type="GO" id="GO:0000215">
    <property type="term" value="F:tRNA 2'-phosphotransferase activity"/>
    <property type="evidence" value="ECO:0007669"/>
    <property type="project" value="TreeGrafter"/>
</dbReference>
<evidence type="ECO:0000256" key="2">
    <source>
        <dbReference type="ARBA" id="ARBA00022679"/>
    </source>
</evidence>
<dbReference type="PANTHER" id="PTHR12684">
    <property type="entry name" value="PUTATIVE PHOSPHOTRANSFERASE"/>
    <property type="match status" value="1"/>
</dbReference>
<dbReference type="EMBL" id="BK032510">
    <property type="protein sequence ID" value="DAF43643.1"/>
    <property type="molecule type" value="Genomic_DNA"/>
</dbReference>
<dbReference type="HAMAP" id="MF_00299">
    <property type="entry name" value="KptA"/>
    <property type="match status" value="1"/>
</dbReference>
<dbReference type="Pfam" id="PF01885">
    <property type="entry name" value="PTS_2-RNA"/>
    <property type="match status" value="1"/>
</dbReference>
<dbReference type="GO" id="GO:0008033">
    <property type="term" value="P:tRNA processing"/>
    <property type="evidence" value="ECO:0007669"/>
    <property type="project" value="TreeGrafter"/>
</dbReference>
<keyword evidence="3" id="KW-0520">NAD</keyword>